<reference evidence="1 2" key="1">
    <citation type="journal article" date="2021" name="Elife">
        <title>Chloroplast acquisition without the gene transfer in kleptoplastic sea slugs, Plakobranchus ocellatus.</title>
        <authorList>
            <person name="Maeda T."/>
            <person name="Takahashi S."/>
            <person name="Yoshida T."/>
            <person name="Shimamura S."/>
            <person name="Takaki Y."/>
            <person name="Nagai Y."/>
            <person name="Toyoda A."/>
            <person name="Suzuki Y."/>
            <person name="Arimoto A."/>
            <person name="Ishii H."/>
            <person name="Satoh N."/>
            <person name="Nishiyama T."/>
            <person name="Hasebe M."/>
            <person name="Maruyama T."/>
            <person name="Minagawa J."/>
            <person name="Obokata J."/>
            <person name="Shigenobu S."/>
        </authorList>
    </citation>
    <scope>NUCLEOTIDE SEQUENCE [LARGE SCALE GENOMIC DNA]</scope>
</reference>
<sequence length="89" mass="9785">MSPFGGWSPFKKFMISSKGSRPRFQIYRELKSILGDETIEVTKLGSGDLIVESKSNDQAKKLGAIATFPSHPCDCQSSQKPELFQGSDS</sequence>
<evidence type="ECO:0000313" key="2">
    <source>
        <dbReference type="Proteomes" id="UP000735302"/>
    </source>
</evidence>
<evidence type="ECO:0000313" key="1">
    <source>
        <dbReference type="EMBL" id="GFN95435.1"/>
    </source>
</evidence>
<dbReference type="Proteomes" id="UP000735302">
    <property type="component" value="Unassembled WGS sequence"/>
</dbReference>
<gene>
    <name evidence="1" type="ORF">PoB_002194100</name>
</gene>
<name>A0AAV3Z7Y9_9GAST</name>
<organism evidence="1 2">
    <name type="scientific">Plakobranchus ocellatus</name>
    <dbReference type="NCBI Taxonomy" id="259542"/>
    <lineage>
        <taxon>Eukaryota</taxon>
        <taxon>Metazoa</taxon>
        <taxon>Spiralia</taxon>
        <taxon>Lophotrochozoa</taxon>
        <taxon>Mollusca</taxon>
        <taxon>Gastropoda</taxon>
        <taxon>Heterobranchia</taxon>
        <taxon>Euthyneura</taxon>
        <taxon>Panpulmonata</taxon>
        <taxon>Sacoglossa</taxon>
        <taxon>Placobranchoidea</taxon>
        <taxon>Plakobranchidae</taxon>
        <taxon>Plakobranchus</taxon>
    </lineage>
</organism>
<keyword evidence="2" id="KW-1185">Reference proteome</keyword>
<accession>A0AAV3Z7Y9</accession>
<proteinExistence type="predicted"/>
<dbReference type="EMBL" id="BLXT01002510">
    <property type="protein sequence ID" value="GFN95435.1"/>
    <property type="molecule type" value="Genomic_DNA"/>
</dbReference>
<protein>
    <submittedName>
        <fullName evidence="1">Uncharacterized protein</fullName>
    </submittedName>
</protein>
<dbReference type="AlphaFoldDB" id="A0AAV3Z7Y9"/>
<comment type="caution">
    <text evidence="1">The sequence shown here is derived from an EMBL/GenBank/DDBJ whole genome shotgun (WGS) entry which is preliminary data.</text>
</comment>